<evidence type="ECO:0000313" key="14">
    <source>
        <dbReference type="Proteomes" id="UP000198157"/>
    </source>
</evidence>
<evidence type="ECO:0000256" key="8">
    <source>
        <dbReference type="ARBA" id="ARBA00023136"/>
    </source>
</evidence>
<dbReference type="NCBIfam" id="TIGR02532">
    <property type="entry name" value="IV_pilin_GFxxxE"/>
    <property type="match status" value="1"/>
</dbReference>
<evidence type="ECO:0000256" key="2">
    <source>
        <dbReference type="ARBA" id="ARBA00021549"/>
    </source>
</evidence>
<dbReference type="GO" id="GO:0015627">
    <property type="term" value="C:type II protein secretion system complex"/>
    <property type="evidence" value="ECO:0007669"/>
    <property type="project" value="InterPro"/>
</dbReference>
<gene>
    <name evidence="13" type="ORF">CEE60_05945</name>
</gene>
<evidence type="ECO:0000256" key="11">
    <source>
        <dbReference type="SAM" id="Phobius"/>
    </source>
</evidence>
<dbReference type="OrthoDB" id="6120962at2"/>
<evidence type="ECO:0000256" key="1">
    <source>
        <dbReference type="ARBA" id="ARBA00004377"/>
    </source>
</evidence>
<organism evidence="13 14">
    <name type="scientific">Stenotrophomonas maltophilia</name>
    <name type="common">Pseudomonas maltophilia</name>
    <name type="synonym">Xanthomonas maltophilia</name>
    <dbReference type="NCBI Taxonomy" id="40324"/>
    <lineage>
        <taxon>Bacteria</taxon>
        <taxon>Pseudomonadati</taxon>
        <taxon>Pseudomonadota</taxon>
        <taxon>Gammaproteobacteria</taxon>
        <taxon>Lysobacterales</taxon>
        <taxon>Lysobacteraceae</taxon>
        <taxon>Stenotrophomonas</taxon>
        <taxon>Stenotrophomonas maltophilia group</taxon>
    </lineage>
</organism>
<dbReference type="Gene3D" id="3.55.40.10">
    <property type="entry name" value="minor pseudopilin epsh domain"/>
    <property type="match status" value="1"/>
</dbReference>
<evidence type="ECO:0000256" key="4">
    <source>
        <dbReference type="ARBA" id="ARBA00022481"/>
    </source>
</evidence>
<dbReference type="InterPro" id="IPR022346">
    <property type="entry name" value="T2SS_GspH"/>
</dbReference>
<proteinExistence type="inferred from homology"/>
<keyword evidence="7 11" id="KW-1133">Transmembrane helix</keyword>
<dbReference type="InterPro" id="IPR045584">
    <property type="entry name" value="Pilin-like"/>
</dbReference>
<dbReference type="Pfam" id="PF12019">
    <property type="entry name" value="GspH"/>
    <property type="match status" value="1"/>
</dbReference>
<name>A0A246HPA8_STEMA</name>
<accession>A0A246HPA8</accession>
<dbReference type="Pfam" id="PF07963">
    <property type="entry name" value="N_methyl"/>
    <property type="match status" value="1"/>
</dbReference>
<reference evidence="13 14" key="1">
    <citation type="submission" date="2017-06" db="EMBL/GenBank/DDBJ databases">
        <authorList>
            <person name="Kim H.J."/>
            <person name="Triplett B.A."/>
        </authorList>
    </citation>
    <scope>NUCLEOTIDE SEQUENCE [LARGE SCALE GENOMIC DNA]</scope>
    <source>
        <strain evidence="13 14">13146</strain>
    </source>
</reference>
<dbReference type="GO" id="GO:0015628">
    <property type="term" value="P:protein secretion by the type II secretion system"/>
    <property type="evidence" value="ECO:0007669"/>
    <property type="project" value="InterPro"/>
</dbReference>
<keyword evidence="8 11" id="KW-0472">Membrane</keyword>
<feature type="domain" description="General secretion pathway GspH" evidence="12">
    <location>
        <begin position="45"/>
        <end position="161"/>
    </location>
</feature>
<dbReference type="GO" id="GO:0005886">
    <property type="term" value="C:plasma membrane"/>
    <property type="evidence" value="ECO:0007669"/>
    <property type="project" value="UniProtKB-SubCell"/>
</dbReference>
<keyword evidence="5" id="KW-0997">Cell inner membrane</keyword>
<keyword evidence="3" id="KW-1003">Cell membrane</keyword>
<evidence type="ECO:0000256" key="3">
    <source>
        <dbReference type="ARBA" id="ARBA00022475"/>
    </source>
</evidence>
<sequence>MSLRRSNGFTLIELMVTIAVLAILAVIAFPSFQGVLRSNRAATTTNELVASLALARSEALKNTHGAGVCASTEGTECNGDSWGDGWMVWSDADGSGSFDAGEPVLRYSAGSTKMLGSNDNLIVAFDGRGRNRAAAALDITIKPDECGDQPLQRTLRLSAVGQVRVERESCK</sequence>
<dbReference type="InterPro" id="IPR012902">
    <property type="entry name" value="N_methyl_site"/>
</dbReference>
<dbReference type="AlphaFoldDB" id="A0A246HPA8"/>
<comment type="similarity">
    <text evidence="9">Belongs to the GSP H family.</text>
</comment>
<evidence type="ECO:0000256" key="9">
    <source>
        <dbReference type="ARBA" id="ARBA00025772"/>
    </source>
</evidence>
<evidence type="ECO:0000259" key="12">
    <source>
        <dbReference type="Pfam" id="PF12019"/>
    </source>
</evidence>
<protein>
    <recommendedName>
        <fullName evidence="2">Type II secretion system protein H</fullName>
    </recommendedName>
    <alternativeName>
        <fullName evidence="10">General secretion pathway protein H</fullName>
    </alternativeName>
</protein>
<keyword evidence="4" id="KW-0488">Methylation</keyword>
<evidence type="ECO:0000256" key="7">
    <source>
        <dbReference type="ARBA" id="ARBA00022989"/>
    </source>
</evidence>
<comment type="subcellular location">
    <subcellularLocation>
        <location evidence="1">Cell inner membrane</location>
        <topology evidence="1">Single-pass membrane protein</topology>
    </subcellularLocation>
</comment>
<feature type="transmembrane region" description="Helical" evidence="11">
    <location>
        <begin position="12"/>
        <end position="32"/>
    </location>
</feature>
<dbReference type="SUPFAM" id="SSF54523">
    <property type="entry name" value="Pili subunits"/>
    <property type="match status" value="1"/>
</dbReference>
<dbReference type="EMBL" id="NIVS01000013">
    <property type="protein sequence ID" value="OWQ55186.1"/>
    <property type="molecule type" value="Genomic_DNA"/>
</dbReference>
<evidence type="ECO:0000256" key="5">
    <source>
        <dbReference type="ARBA" id="ARBA00022519"/>
    </source>
</evidence>
<dbReference type="Proteomes" id="UP000198157">
    <property type="component" value="Unassembled WGS sequence"/>
</dbReference>
<evidence type="ECO:0000256" key="10">
    <source>
        <dbReference type="ARBA" id="ARBA00030775"/>
    </source>
</evidence>
<evidence type="ECO:0000256" key="6">
    <source>
        <dbReference type="ARBA" id="ARBA00022692"/>
    </source>
</evidence>
<comment type="caution">
    <text evidence="13">The sequence shown here is derived from an EMBL/GenBank/DDBJ whole genome shotgun (WGS) entry which is preliminary data.</text>
</comment>
<keyword evidence="6 11" id="KW-0812">Transmembrane</keyword>
<evidence type="ECO:0000313" key="13">
    <source>
        <dbReference type="EMBL" id="OWQ55186.1"/>
    </source>
</evidence>